<feature type="region of interest" description="Disordered" evidence="1">
    <location>
        <begin position="194"/>
        <end position="213"/>
    </location>
</feature>
<gene>
    <name evidence="2" type="ORF">QE405_003369</name>
</gene>
<feature type="compositionally biased region" description="Basic and acidic residues" evidence="1">
    <location>
        <begin position="77"/>
        <end position="86"/>
    </location>
</feature>
<evidence type="ECO:0000256" key="1">
    <source>
        <dbReference type="SAM" id="MobiDB-lite"/>
    </source>
</evidence>
<dbReference type="RefSeq" id="WP_307202913.1">
    <property type="nucleotide sequence ID" value="NZ_JAUTAN010000001.1"/>
</dbReference>
<feature type="region of interest" description="Disordered" evidence="1">
    <location>
        <begin position="1"/>
        <end position="102"/>
    </location>
</feature>
<dbReference type="EMBL" id="JAUTAN010000001">
    <property type="protein sequence ID" value="MDQ1106085.1"/>
    <property type="molecule type" value="Genomic_DNA"/>
</dbReference>
<dbReference type="PANTHER" id="PTHR36456:SF1">
    <property type="entry name" value="UPF0232 PROTEIN SCO3875"/>
    <property type="match status" value="1"/>
</dbReference>
<feature type="compositionally biased region" description="Pro residues" evidence="1">
    <location>
        <begin position="1"/>
        <end position="12"/>
    </location>
</feature>
<reference evidence="2" key="1">
    <citation type="submission" date="2023-07" db="EMBL/GenBank/DDBJ databases">
        <title>Functional and genomic diversity of the sorghum phyllosphere microbiome.</title>
        <authorList>
            <person name="Shade A."/>
        </authorList>
    </citation>
    <scope>NUCLEOTIDE SEQUENCE</scope>
    <source>
        <strain evidence="2">SORGH_AS_1067</strain>
    </source>
</reference>
<feature type="compositionally biased region" description="Low complexity" evidence="1">
    <location>
        <begin position="44"/>
        <end position="54"/>
    </location>
</feature>
<name>A0AAJ1U1Y7_9ACTN</name>
<dbReference type="InterPro" id="IPR007922">
    <property type="entry name" value="DciA-like"/>
</dbReference>
<dbReference type="Pfam" id="PF05258">
    <property type="entry name" value="DciA"/>
    <property type="match status" value="1"/>
</dbReference>
<sequence>MTPETPPSPEPSETPYDAEQPEVDEVAARTEPDEPHDASGLDLARAAARAAAAAGGPVATPRKAKRRSGDPGGFADTARRGGRRGETTLSGPGPDRRDPRTVEADVRRLVAQRGWDADLRVHAVFARWAEIVGDEIGEHCRPESYVDGRLVVRTDATAWATQLRLLAPSLVKRLNDELGHGSVAAIEVLGPQAPSWSKGRRSVRGRGPRDTYG</sequence>
<accession>A0AAJ1U1Y7</accession>
<dbReference type="AlphaFoldDB" id="A0AAJ1U1Y7"/>
<protein>
    <submittedName>
        <fullName evidence="2">Nucleic acid-binding Zn ribbon protein</fullName>
    </submittedName>
</protein>
<proteinExistence type="predicted"/>
<evidence type="ECO:0000313" key="3">
    <source>
        <dbReference type="Proteomes" id="UP001239215"/>
    </source>
</evidence>
<feature type="compositionally biased region" description="Basic and acidic residues" evidence="1">
    <location>
        <begin position="26"/>
        <end position="39"/>
    </location>
</feature>
<organism evidence="2 3">
    <name type="scientific">Nocardioides zeae</name>
    <dbReference type="NCBI Taxonomy" id="1457234"/>
    <lineage>
        <taxon>Bacteria</taxon>
        <taxon>Bacillati</taxon>
        <taxon>Actinomycetota</taxon>
        <taxon>Actinomycetes</taxon>
        <taxon>Propionibacteriales</taxon>
        <taxon>Nocardioidaceae</taxon>
        <taxon>Nocardioides</taxon>
    </lineage>
</organism>
<dbReference type="PANTHER" id="PTHR36456">
    <property type="entry name" value="UPF0232 PROTEIN SCO3875"/>
    <property type="match status" value="1"/>
</dbReference>
<evidence type="ECO:0000313" key="2">
    <source>
        <dbReference type="EMBL" id="MDQ1106085.1"/>
    </source>
</evidence>
<dbReference type="Proteomes" id="UP001239215">
    <property type="component" value="Unassembled WGS sequence"/>
</dbReference>
<comment type="caution">
    <text evidence="2">The sequence shown here is derived from an EMBL/GenBank/DDBJ whole genome shotgun (WGS) entry which is preliminary data.</text>
</comment>